<keyword evidence="2" id="KW-1185">Reference proteome</keyword>
<dbReference type="EMBL" id="JAPDHV010000006">
    <property type="protein sequence ID" value="MCW3162367.1"/>
    <property type="molecule type" value="Genomic_DNA"/>
</dbReference>
<evidence type="ECO:0000313" key="1">
    <source>
        <dbReference type="EMBL" id="MCW3162367.1"/>
    </source>
</evidence>
<proteinExistence type="predicted"/>
<reference evidence="1" key="1">
    <citation type="submission" date="2022-10" db="EMBL/GenBank/DDBJ databases">
        <title>Chryseobacterium babae sp. nov. isolated from the gut of the beetle Oryctes rhinoceros, and Chryseobacterium kimseyorum sp. nov., isolated from a stick insect rearing cage.</title>
        <authorList>
            <person name="Shelomi M."/>
            <person name="Han C.-J."/>
            <person name="Chen W.-M."/>
            <person name="Chen H.-K."/>
            <person name="Liaw S.-J."/>
            <person name="Muhle E."/>
            <person name="Clermont D."/>
        </authorList>
    </citation>
    <scope>NUCLEOTIDE SEQUENCE</scope>
    <source>
        <strain evidence="1">WLa1L2M3</strain>
    </source>
</reference>
<dbReference type="RefSeq" id="WP_264744281.1">
    <property type="nucleotide sequence ID" value="NZ_JAPDHV010000006.1"/>
</dbReference>
<name>A0ABT3HRF9_9FLAO</name>
<accession>A0ABT3HRF9</accession>
<sequence>MCAFSSLAAQKSVGINTDSPKALLDISSKSIQTPENSAGILFPTVNHFTSDTPGADQNGMLVFLDNNNEGAGFEGLYFWDNNNESWQYIFQSKILDKNLFKTMVTSPGFPTIPSGAASTNIWYKTVFSTIEAPNANYTLSNGDLIIGKTGNYSLLFTGGITKGVGETGATSTEVGVFINNSTTPTLISKSPIPSADNANRSTSHTISSIITLTKGQRISIQTRRTSNSSTDVFPASIYTLTLSYLD</sequence>
<protein>
    <submittedName>
        <fullName evidence="1">Uncharacterized protein</fullName>
    </submittedName>
</protein>
<organism evidence="1 2">
    <name type="scientific">Chryseobacterium oryctis</name>
    <dbReference type="NCBI Taxonomy" id="2952618"/>
    <lineage>
        <taxon>Bacteria</taxon>
        <taxon>Pseudomonadati</taxon>
        <taxon>Bacteroidota</taxon>
        <taxon>Flavobacteriia</taxon>
        <taxon>Flavobacteriales</taxon>
        <taxon>Weeksellaceae</taxon>
        <taxon>Chryseobacterium group</taxon>
        <taxon>Chryseobacterium</taxon>
    </lineage>
</organism>
<evidence type="ECO:0000313" key="2">
    <source>
        <dbReference type="Proteomes" id="UP001163719"/>
    </source>
</evidence>
<comment type="caution">
    <text evidence="1">The sequence shown here is derived from an EMBL/GenBank/DDBJ whole genome shotgun (WGS) entry which is preliminary data.</text>
</comment>
<gene>
    <name evidence="1" type="ORF">OH806_13930</name>
</gene>
<dbReference type="Proteomes" id="UP001163719">
    <property type="component" value="Unassembled WGS sequence"/>
</dbReference>